<accession>A0AAP0IQ15</accession>
<gene>
    <name evidence="12" type="ORF">Scep_017762</name>
</gene>
<evidence type="ECO:0000256" key="1">
    <source>
        <dbReference type="ARBA" id="ARBA00004651"/>
    </source>
</evidence>
<keyword evidence="9 11" id="KW-0472">Membrane</keyword>
<keyword evidence="4" id="KW-1003">Cell membrane</keyword>
<comment type="caution">
    <text evidence="12">The sequence shown here is derived from an EMBL/GenBank/DDBJ whole genome shotgun (WGS) entry which is preliminary data.</text>
</comment>
<feature type="transmembrane region" description="Helical" evidence="11">
    <location>
        <begin position="105"/>
        <end position="127"/>
    </location>
</feature>
<keyword evidence="8 11" id="KW-1133">Transmembrane helix</keyword>
<evidence type="ECO:0000256" key="10">
    <source>
        <dbReference type="ARBA" id="ARBA00037238"/>
    </source>
</evidence>
<keyword evidence="5 11" id="KW-0762">Sugar transport</keyword>
<dbReference type="InterPro" id="IPR004316">
    <property type="entry name" value="SWEET_rpt"/>
</dbReference>
<feature type="transmembrane region" description="Helical" evidence="11">
    <location>
        <begin position="198"/>
        <end position="216"/>
    </location>
</feature>
<proteinExistence type="inferred from homology"/>
<evidence type="ECO:0000256" key="7">
    <source>
        <dbReference type="ARBA" id="ARBA00022737"/>
    </source>
</evidence>
<dbReference type="FunFam" id="1.20.1280.290:FF:000001">
    <property type="entry name" value="Bidirectional sugar transporter SWEET"/>
    <property type="match status" value="1"/>
</dbReference>
<sequence length="242" mass="27363">MVNTETIRFIVGVIGNVISFFLFASPIPTFWKIIKKGDVEEFSPMPYLAASMNCVLWVFYGMPFVHPHSTLVWTINGTGLFLELCYLSTYLRFSNNQQRMKVFKIFAVEVALFAIIAATALLGFHTYTSRSMVVGIVCVIFGVCMYASPLTIVRLVIKTRSVKYMPFFLSLASFLNGIIWVIYALLRFDPYILTGNGLGTLFGAIQLIVYAYYYFFGSNESKEEAELEMSNSRVQPPSRDVA</sequence>
<dbReference type="FunFam" id="1.20.1280.290:FF:000002">
    <property type="entry name" value="Bidirectional sugar transporter SWEET"/>
    <property type="match status" value="1"/>
</dbReference>
<comment type="subcellular location">
    <subcellularLocation>
        <location evidence="1">Cell membrane</location>
        <topology evidence="1">Multi-pass membrane protein</topology>
    </subcellularLocation>
</comment>
<feature type="transmembrane region" description="Helical" evidence="11">
    <location>
        <begin position="6"/>
        <end position="24"/>
    </location>
</feature>
<comment type="similarity">
    <text evidence="2 11">Belongs to the SWEET sugar transporter family.</text>
</comment>
<evidence type="ECO:0000256" key="8">
    <source>
        <dbReference type="ARBA" id="ARBA00022989"/>
    </source>
</evidence>
<evidence type="ECO:0000256" key="6">
    <source>
        <dbReference type="ARBA" id="ARBA00022692"/>
    </source>
</evidence>
<name>A0AAP0IQ15_9MAGN</name>
<dbReference type="EMBL" id="JBBNAG010000007">
    <property type="protein sequence ID" value="KAK9119669.1"/>
    <property type="molecule type" value="Genomic_DNA"/>
</dbReference>
<organism evidence="12 13">
    <name type="scientific">Stephania cephalantha</name>
    <dbReference type="NCBI Taxonomy" id="152367"/>
    <lineage>
        <taxon>Eukaryota</taxon>
        <taxon>Viridiplantae</taxon>
        <taxon>Streptophyta</taxon>
        <taxon>Embryophyta</taxon>
        <taxon>Tracheophyta</taxon>
        <taxon>Spermatophyta</taxon>
        <taxon>Magnoliopsida</taxon>
        <taxon>Ranunculales</taxon>
        <taxon>Menispermaceae</taxon>
        <taxon>Menispermoideae</taxon>
        <taxon>Cissampelideae</taxon>
        <taxon>Stephania</taxon>
    </lineage>
</organism>
<dbReference type="InterPro" id="IPR047664">
    <property type="entry name" value="SWEET"/>
</dbReference>
<dbReference type="Pfam" id="PF03083">
    <property type="entry name" value="MtN3_slv"/>
    <property type="match status" value="2"/>
</dbReference>
<dbReference type="AlphaFoldDB" id="A0AAP0IQ15"/>
<evidence type="ECO:0000313" key="12">
    <source>
        <dbReference type="EMBL" id="KAK9119669.1"/>
    </source>
</evidence>
<evidence type="ECO:0000256" key="9">
    <source>
        <dbReference type="ARBA" id="ARBA00023136"/>
    </source>
</evidence>
<reference evidence="12 13" key="1">
    <citation type="submission" date="2024-01" db="EMBL/GenBank/DDBJ databases">
        <title>Genome assemblies of Stephania.</title>
        <authorList>
            <person name="Yang L."/>
        </authorList>
    </citation>
    <scope>NUCLEOTIDE SEQUENCE [LARGE SCALE GENOMIC DNA]</scope>
    <source>
        <strain evidence="12">JXDWG</strain>
        <tissue evidence="12">Leaf</tissue>
    </source>
</reference>
<keyword evidence="3 11" id="KW-0813">Transport</keyword>
<dbReference type="PANTHER" id="PTHR10791">
    <property type="entry name" value="RAG1-ACTIVATING PROTEIN 1"/>
    <property type="match status" value="1"/>
</dbReference>
<dbReference type="Proteomes" id="UP001419268">
    <property type="component" value="Unassembled WGS sequence"/>
</dbReference>
<keyword evidence="7" id="KW-0677">Repeat</keyword>
<evidence type="ECO:0000256" key="2">
    <source>
        <dbReference type="ARBA" id="ARBA00007809"/>
    </source>
</evidence>
<keyword evidence="6 11" id="KW-0812">Transmembrane</keyword>
<protein>
    <recommendedName>
        <fullName evidence="11">Bidirectional sugar transporter SWEET</fullName>
    </recommendedName>
</protein>
<feature type="transmembrane region" description="Helical" evidence="11">
    <location>
        <begin position="164"/>
        <end position="186"/>
    </location>
</feature>
<evidence type="ECO:0000256" key="11">
    <source>
        <dbReference type="RuleBase" id="RU910715"/>
    </source>
</evidence>
<evidence type="ECO:0000313" key="13">
    <source>
        <dbReference type="Proteomes" id="UP001419268"/>
    </source>
</evidence>
<comment type="function">
    <text evidence="10">Mediates both low-affinity uptake and efflux of sugar across the plasma membrane.</text>
</comment>
<evidence type="ECO:0000256" key="3">
    <source>
        <dbReference type="ARBA" id="ARBA00022448"/>
    </source>
</evidence>
<evidence type="ECO:0000256" key="5">
    <source>
        <dbReference type="ARBA" id="ARBA00022597"/>
    </source>
</evidence>
<feature type="transmembrane region" description="Helical" evidence="11">
    <location>
        <begin position="133"/>
        <end position="157"/>
    </location>
</feature>
<comment type="caution">
    <text evidence="11">Lacks conserved residue(s) required for the propagation of feature annotation.</text>
</comment>
<evidence type="ECO:0000256" key="4">
    <source>
        <dbReference type="ARBA" id="ARBA00022475"/>
    </source>
</evidence>
<dbReference type="Gene3D" id="1.20.1280.290">
    <property type="match status" value="2"/>
</dbReference>
<comment type="function">
    <text evidence="11">Mediates both low-affinity uptake and efflux of sugar across the membrane.</text>
</comment>
<dbReference type="GO" id="GO:0051119">
    <property type="term" value="F:sugar transmembrane transporter activity"/>
    <property type="evidence" value="ECO:0007669"/>
    <property type="project" value="InterPro"/>
</dbReference>
<dbReference type="PANTHER" id="PTHR10791:SF30">
    <property type="entry name" value="SUGAR TRANSPORTER SWEET1"/>
    <property type="match status" value="1"/>
</dbReference>
<keyword evidence="13" id="KW-1185">Reference proteome</keyword>
<feature type="transmembrane region" description="Helical" evidence="11">
    <location>
        <begin position="71"/>
        <end position="93"/>
    </location>
</feature>
<dbReference type="GO" id="GO:0005886">
    <property type="term" value="C:plasma membrane"/>
    <property type="evidence" value="ECO:0007669"/>
    <property type="project" value="UniProtKB-SubCell"/>
</dbReference>